<keyword evidence="13" id="KW-1185">Reference proteome</keyword>
<dbReference type="EMBL" id="JBBPEH010000005">
    <property type="protein sequence ID" value="KAK7538351.1"/>
    <property type="molecule type" value="Genomic_DNA"/>
</dbReference>
<gene>
    <name evidence="12" type="ORF">J3D65DRAFT_621725</name>
</gene>
<evidence type="ECO:0000256" key="9">
    <source>
        <dbReference type="RuleBase" id="RU003805"/>
    </source>
</evidence>
<keyword evidence="6 9" id="KW-0548">Nucleotidyltransferase</keyword>
<dbReference type="PANTHER" id="PTHR10102:SF0">
    <property type="entry name" value="DNA-DIRECTED RNA POLYMERASE, MITOCHONDRIAL"/>
    <property type="match status" value="1"/>
</dbReference>
<evidence type="ECO:0000313" key="13">
    <source>
        <dbReference type="Proteomes" id="UP001360953"/>
    </source>
</evidence>
<feature type="region of interest" description="Disordered" evidence="10">
    <location>
        <begin position="1318"/>
        <end position="1354"/>
    </location>
</feature>
<keyword evidence="7 9" id="KW-0804">Transcription</keyword>
<evidence type="ECO:0000256" key="4">
    <source>
        <dbReference type="ARBA" id="ARBA00022478"/>
    </source>
</evidence>
<feature type="compositionally biased region" description="Polar residues" evidence="10">
    <location>
        <begin position="499"/>
        <end position="508"/>
    </location>
</feature>
<comment type="similarity">
    <text evidence="2 9">Belongs to the phage and mitochondrial RNA polymerase family.</text>
</comment>
<evidence type="ECO:0000256" key="2">
    <source>
        <dbReference type="ARBA" id="ARBA00009493"/>
    </source>
</evidence>
<feature type="domain" description="DNA-directed RNA polymerase N-terminal" evidence="11">
    <location>
        <begin position="364"/>
        <end position="678"/>
    </location>
</feature>
<dbReference type="EC" id="2.7.7.6" evidence="3 9"/>
<protein>
    <recommendedName>
        <fullName evidence="3 9">DNA-directed RNA polymerase</fullName>
        <ecNumber evidence="3 9">2.7.7.6</ecNumber>
    </recommendedName>
</protein>
<feature type="region of interest" description="Disordered" evidence="10">
    <location>
        <begin position="499"/>
        <end position="521"/>
    </location>
</feature>
<dbReference type="GO" id="GO:0000428">
    <property type="term" value="C:DNA-directed RNA polymerase complex"/>
    <property type="evidence" value="ECO:0007669"/>
    <property type="project" value="UniProtKB-KW"/>
</dbReference>
<dbReference type="Gene3D" id="1.10.150.20">
    <property type="entry name" value="5' to 3' exonuclease, C-terminal subdomain"/>
    <property type="match status" value="1"/>
</dbReference>
<proteinExistence type="inferred from homology"/>
<organism evidence="12 13">
    <name type="scientific">Phyllosticta citribraziliensis</name>
    <dbReference type="NCBI Taxonomy" id="989973"/>
    <lineage>
        <taxon>Eukaryota</taxon>
        <taxon>Fungi</taxon>
        <taxon>Dikarya</taxon>
        <taxon>Ascomycota</taxon>
        <taxon>Pezizomycotina</taxon>
        <taxon>Dothideomycetes</taxon>
        <taxon>Dothideomycetes incertae sedis</taxon>
        <taxon>Botryosphaeriales</taxon>
        <taxon>Phyllostictaceae</taxon>
        <taxon>Phyllosticta</taxon>
    </lineage>
</organism>
<feature type="compositionally biased region" description="Acidic residues" evidence="10">
    <location>
        <begin position="1335"/>
        <end position="1354"/>
    </location>
</feature>
<dbReference type="PROSITE" id="PS00900">
    <property type="entry name" value="RNA_POL_PHAGE_1"/>
    <property type="match status" value="1"/>
</dbReference>
<evidence type="ECO:0000256" key="10">
    <source>
        <dbReference type="SAM" id="MobiDB-lite"/>
    </source>
</evidence>
<feature type="compositionally biased region" description="Polar residues" evidence="10">
    <location>
        <begin position="295"/>
        <end position="306"/>
    </location>
</feature>
<dbReference type="InterPro" id="IPR002092">
    <property type="entry name" value="DNA-dir_Rpol_phage-type"/>
</dbReference>
<dbReference type="Proteomes" id="UP001360953">
    <property type="component" value="Unassembled WGS sequence"/>
</dbReference>
<feature type="compositionally biased region" description="Low complexity" evidence="10">
    <location>
        <begin position="1374"/>
        <end position="1391"/>
    </location>
</feature>
<evidence type="ECO:0000313" key="12">
    <source>
        <dbReference type="EMBL" id="KAK7538351.1"/>
    </source>
</evidence>
<dbReference type="SUPFAM" id="SSF56672">
    <property type="entry name" value="DNA/RNA polymerases"/>
    <property type="match status" value="1"/>
</dbReference>
<keyword evidence="5 9" id="KW-0808">Transferase</keyword>
<dbReference type="Pfam" id="PF14700">
    <property type="entry name" value="RPOL_N"/>
    <property type="match status" value="1"/>
</dbReference>
<dbReference type="Gene3D" id="1.10.1320.10">
    <property type="entry name" value="DNA-directed RNA polymerase, N-terminal domain"/>
    <property type="match status" value="1"/>
</dbReference>
<feature type="region of interest" description="Disordered" evidence="10">
    <location>
        <begin position="26"/>
        <end position="112"/>
    </location>
</feature>
<dbReference type="PANTHER" id="PTHR10102">
    <property type="entry name" value="DNA-DIRECTED RNA POLYMERASE, MITOCHONDRIAL"/>
    <property type="match status" value="1"/>
</dbReference>
<dbReference type="PROSITE" id="PS00489">
    <property type="entry name" value="RNA_POL_PHAGE_2"/>
    <property type="match status" value="1"/>
</dbReference>
<comment type="function">
    <text evidence="1 9">DNA-dependent RNA polymerase catalyzes the transcription of DNA into RNA using the four ribonucleoside triphosphates as substrates.</text>
</comment>
<evidence type="ECO:0000256" key="5">
    <source>
        <dbReference type="ARBA" id="ARBA00022679"/>
    </source>
</evidence>
<evidence type="ECO:0000256" key="8">
    <source>
        <dbReference type="ARBA" id="ARBA00048552"/>
    </source>
</evidence>
<dbReference type="InterPro" id="IPR046950">
    <property type="entry name" value="DNA-dir_Rpol_C_phage-type"/>
</dbReference>
<sequence>MLSRLARPRTQRHLHHLTLPPNRLLQARTSLQSTSWRSNSTSTRRRRDDKTQTSRLLPTTQSRSVATATSPSEPSIPYEQSHLSESSPHGFLHGPEPTSPSPREQRPIIVRQDLTTPAPRLMYIRGIGGDPFDLFSNLTASLRVRRMERADEILARLREVYNGTASELVHAHNTYLAVHLQMVLRQHPGYEYSKMLKWVIVNMQDNDIPTNEKTFVLLIKACLAREEGVKMARSLRRLCEMANKSRDLEVETLRNPELFTEEEYSRLKKEVPEIFGPLFDNNAREGITQGLSPVSASTAQGLSKPNVSDLPELRPVQQRGAGLATVKKSLSLFSNSKEVLKEIPYPDDFQDLTPEQKDHLWNRQRQIRLEEDGVDAAVGRWRIENENMQKLGITSALSTKPMEALMWQWYSALIPVMQEELKLSSEAVNSNDSQDKDRLFYGTYLETFTAERLAATTLLVLVPLFGGRKNIDGIKVSSVCMDLGKHLATEYGMSTSKELSPEFSATTASPPPEGQDALGEDSRITESSYGALGEIRSLEWSVTLRAKIGAMLLSKVLETAKVQVDRVDPDSGKQYAVNEPAFFHLSEYKQGRKTGVLKLHPVVRDKLKREPLRGSIGSKYPMIVEPLPWTGFKKGGYFRYPEAIIKTTTSEDQRLYCLAAVQRGDMKDVLHGLTVLGKTAWRVNHEVFKVIIEVWNSGEEMASIAPENPQFEYPPEPGPDSTKKQVAEYMIAKQKINNLKSAYHSQRCFQNFQLEVAHAFKDEVFYFPHNMDFRGRAYPLPALLNHMGADMARGLLTFAKGKELGTGGLRWLKIHLANVYGFDKASLNDREDFAMAHLTEVYDSVEKPLTGRRWWLKAEDPWQCLATCYELKNAFDSPDPTRYVSHLPVHQDGTCNGLQHYAALGGDKAGAAQVNLQPGDKPSDIYTAVADMVKAEVIEDAANGVAEAVAVKDKITRKVVKQTVMTNVYGVTFTGAREQVQNRLEDLMTDKELERGGGRMKLASYIAKLIFKALGRMFNGAQAIQEWLGVCADRISTSLTPEQVKYIESRLLENKTTSDLTQGTRFKNRDGKVTKKKRSSSAQLEKAKTDWVDKATSANIKHQFRSPVIWTTPLKMPVVQPYRSSKMKQVKTKVQNMNLKNPDAIDAVNKRKQLQAFPPNFIHSLDATHMFLSAIKSHEVGLTFSSVHDSFWTHAADVPLMNRVLRDAFVAMHSEDIIGRLHEEFTVRYKGSMYLHSVHLLSPLAVQIKKWRASNKMKMLAELCMEHKRWRLLNSDKEEDRQRGREMVTPAALYDKAVTEHPEWLEAYKEDSAVTKLGQQDDRGGSAGSAIDPTTVDEENEVDEGDDEVDLPTEQDINDEVAATARENAKAESTATDAATAAAADAAVADAGGDKKPPTQAAKRKYPKKTGSRKFWIPMSFPDVPAKGEFDVRVLRESQYFFS</sequence>
<evidence type="ECO:0000259" key="11">
    <source>
        <dbReference type="SMART" id="SM01311"/>
    </source>
</evidence>
<dbReference type="SMART" id="SM01311">
    <property type="entry name" value="RPOL_N"/>
    <property type="match status" value="1"/>
</dbReference>
<dbReference type="Gene3D" id="1.10.287.280">
    <property type="match status" value="1"/>
</dbReference>
<dbReference type="RefSeq" id="XP_066656038.1">
    <property type="nucleotide sequence ID" value="XM_066799993.1"/>
</dbReference>
<reference evidence="12 13" key="1">
    <citation type="submission" date="2024-04" db="EMBL/GenBank/DDBJ databases">
        <title>Phyllosticta paracitricarpa is synonymous to the EU quarantine fungus P. citricarpa based on phylogenomic analyses.</title>
        <authorList>
            <consortium name="Lawrence Berkeley National Laboratory"/>
            <person name="Van ingen-buijs V.A."/>
            <person name="Van westerhoven A.C."/>
            <person name="Haridas S."/>
            <person name="Skiadas P."/>
            <person name="Martin F."/>
            <person name="Groenewald J.Z."/>
            <person name="Crous P.W."/>
            <person name="Seidl M.F."/>
        </authorList>
    </citation>
    <scope>NUCLEOTIDE SEQUENCE [LARGE SCALE GENOMIC DNA]</scope>
    <source>
        <strain evidence="12 13">CPC 17464</strain>
    </source>
</reference>
<evidence type="ECO:0000256" key="6">
    <source>
        <dbReference type="ARBA" id="ARBA00022695"/>
    </source>
</evidence>
<keyword evidence="4 9" id="KW-0240">DNA-directed RNA polymerase</keyword>
<feature type="compositionally biased region" description="Polar residues" evidence="10">
    <location>
        <begin position="56"/>
        <end position="73"/>
    </location>
</feature>
<dbReference type="Pfam" id="PF00940">
    <property type="entry name" value="RNA_pol"/>
    <property type="match status" value="1"/>
</dbReference>
<accession>A0ABR1LV15</accession>
<feature type="compositionally biased region" description="Low complexity" evidence="10">
    <location>
        <begin position="29"/>
        <end position="42"/>
    </location>
</feature>
<comment type="catalytic activity">
    <reaction evidence="8 9">
        <text>RNA(n) + a ribonucleoside 5'-triphosphate = RNA(n+1) + diphosphate</text>
        <dbReference type="Rhea" id="RHEA:21248"/>
        <dbReference type="Rhea" id="RHEA-COMP:14527"/>
        <dbReference type="Rhea" id="RHEA-COMP:17342"/>
        <dbReference type="ChEBI" id="CHEBI:33019"/>
        <dbReference type="ChEBI" id="CHEBI:61557"/>
        <dbReference type="ChEBI" id="CHEBI:140395"/>
        <dbReference type="EC" id="2.7.7.6"/>
    </reaction>
</comment>
<feature type="region of interest" description="Disordered" evidence="10">
    <location>
        <begin position="295"/>
        <end position="315"/>
    </location>
</feature>
<dbReference type="InterPro" id="IPR043502">
    <property type="entry name" value="DNA/RNA_pol_sf"/>
</dbReference>
<dbReference type="GeneID" id="92032899"/>
<name>A0ABR1LV15_9PEZI</name>
<dbReference type="InterPro" id="IPR029262">
    <property type="entry name" value="RPOL_N"/>
</dbReference>
<feature type="region of interest" description="Disordered" evidence="10">
    <location>
        <begin position="1368"/>
        <end position="1410"/>
    </location>
</feature>
<comment type="caution">
    <text evidence="12">The sequence shown here is derived from an EMBL/GenBank/DDBJ whole genome shotgun (WGS) entry which is preliminary data.</text>
</comment>
<dbReference type="InterPro" id="IPR037159">
    <property type="entry name" value="RNA_POL_N_sf"/>
</dbReference>
<evidence type="ECO:0000256" key="1">
    <source>
        <dbReference type="ARBA" id="ARBA00004026"/>
    </source>
</evidence>
<evidence type="ECO:0000256" key="7">
    <source>
        <dbReference type="ARBA" id="ARBA00023163"/>
    </source>
</evidence>
<evidence type="ECO:0000256" key="3">
    <source>
        <dbReference type="ARBA" id="ARBA00012418"/>
    </source>
</evidence>